<dbReference type="InterPro" id="IPR054206">
    <property type="entry name" value="DUF6912"/>
</dbReference>
<dbReference type="Proteomes" id="UP000824504">
    <property type="component" value="Chromosome"/>
</dbReference>
<gene>
    <name evidence="1" type="ORF">KDB89_07860</name>
</gene>
<name>A0ABX8SFI4_9ACTN</name>
<dbReference type="Pfam" id="PF21853">
    <property type="entry name" value="DUF6912"/>
    <property type="match status" value="1"/>
</dbReference>
<evidence type="ECO:0000313" key="1">
    <source>
        <dbReference type="EMBL" id="QXT61719.1"/>
    </source>
</evidence>
<dbReference type="EMBL" id="CP079216">
    <property type="protein sequence ID" value="QXT61719.1"/>
    <property type="molecule type" value="Genomic_DNA"/>
</dbReference>
<organism evidence="1 2">
    <name type="scientific">Tessaracoccus palaemonis</name>
    <dbReference type="NCBI Taxonomy" id="2829499"/>
    <lineage>
        <taxon>Bacteria</taxon>
        <taxon>Bacillati</taxon>
        <taxon>Actinomycetota</taxon>
        <taxon>Actinomycetes</taxon>
        <taxon>Propionibacteriales</taxon>
        <taxon>Propionibacteriaceae</taxon>
        <taxon>Tessaracoccus</taxon>
    </lineage>
</organism>
<sequence>MKRQLVFIPVGPDELGVMSGDPAIVQRTAYTVTDELVAELGYEAKDAEDAEYAALVLASVAALCSYGARTVVVAEVDPALVSGGVDPVNGQIVLASCPVGAITSWFADEPGADVADAAAISRGLTIDQAWDQPAVQALLNSHDLLWNDVVEYRRGEEG</sequence>
<evidence type="ECO:0000313" key="2">
    <source>
        <dbReference type="Proteomes" id="UP000824504"/>
    </source>
</evidence>
<protein>
    <submittedName>
        <fullName evidence="1">Uncharacterized protein</fullName>
    </submittedName>
</protein>
<dbReference type="RefSeq" id="WP_219079919.1">
    <property type="nucleotide sequence ID" value="NZ_CP079216.1"/>
</dbReference>
<accession>A0ABX8SFI4</accession>
<reference evidence="1 2" key="1">
    <citation type="submission" date="2021-07" db="EMBL/GenBank/DDBJ databases">
        <title>complete genome sequencing of Tessaracoccus sp.J1M15.</title>
        <authorList>
            <person name="Bae J.-W."/>
            <person name="Kim D.-y."/>
        </authorList>
    </citation>
    <scope>NUCLEOTIDE SEQUENCE [LARGE SCALE GENOMIC DNA]</scope>
    <source>
        <strain evidence="1 2">J1M15</strain>
    </source>
</reference>
<keyword evidence="2" id="KW-1185">Reference proteome</keyword>
<proteinExistence type="predicted"/>